<gene>
    <name evidence="2" type="ORF">GCM10009665_35440</name>
</gene>
<proteinExistence type="predicted"/>
<evidence type="ECO:0000256" key="1">
    <source>
        <dbReference type="SAM" id="MobiDB-lite"/>
    </source>
</evidence>
<dbReference type="Proteomes" id="UP001500037">
    <property type="component" value="Unassembled WGS sequence"/>
</dbReference>
<evidence type="ECO:0000313" key="3">
    <source>
        <dbReference type="Proteomes" id="UP001500037"/>
    </source>
</evidence>
<comment type="caution">
    <text evidence="2">The sequence shown here is derived from an EMBL/GenBank/DDBJ whole genome shotgun (WGS) entry which is preliminary data.</text>
</comment>
<name>A0ABN1WCG7_9ACTN</name>
<feature type="compositionally biased region" description="Low complexity" evidence="1">
    <location>
        <begin position="37"/>
        <end position="49"/>
    </location>
</feature>
<keyword evidence="3" id="KW-1185">Reference proteome</keyword>
<organism evidence="2 3">
    <name type="scientific">Kitasatospora nipponensis</name>
    <dbReference type="NCBI Taxonomy" id="258049"/>
    <lineage>
        <taxon>Bacteria</taxon>
        <taxon>Bacillati</taxon>
        <taxon>Actinomycetota</taxon>
        <taxon>Actinomycetes</taxon>
        <taxon>Kitasatosporales</taxon>
        <taxon>Streptomycetaceae</taxon>
        <taxon>Kitasatospora</taxon>
    </lineage>
</organism>
<sequence length="122" mass="13180">MAAASDNFRDPIVTSGRKEVLDGAVPRSVPPPRSGRGRTVGAAVGAPPAWDHTRQRPERAGPDRSTVAGLSASAVDYPENCEAFHSRLGFRCTRCRQYGDGRPARDGLVPRPGRRMAWNLAE</sequence>
<protein>
    <submittedName>
        <fullName evidence="2">Uncharacterized protein</fullName>
    </submittedName>
</protein>
<dbReference type="EMBL" id="BAAALF010000057">
    <property type="protein sequence ID" value="GAA1241591.1"/>
    <property type="molecule type" value="Genomic_DNA"/>
</dbReference>
<evidence type="ECO:0000313" key="2">
    <source>
        <dbReference type="EMBL" id="GAA1241591.1"/>
    </source>
</evidence>
<feature type="compositionally biased region" description="Basic and acidic residues" evidence="1">
    <location>
        <begin position="51"/>
        <end position="62"/>
    </location>
</feature>
<accession>A0ABN1WCG7</accession>
<reference evidence="2 3" key="1">
    <citation type="journal article" date="2019" name="Int. J. Syst. Evol. Microbiol.">
        <title>The Global Catalogue of Microorganisms (GCM) 10K type strain sequencing project: providing services to taxonomists for standard genome sequencing and annotation.</title>
        <authorList>
            <consortium name="The Broad Institute Genomics Platform"/>
            <consortium name="The Broad Institute Genome Sequencing Center for Infectious Disease"/>
            <person name="Wu L."/>
            <person name="Ma J."/>
        </authorList>
    </citation>
    <scope>NUCLEOTIDE SEQUENCE [LARGE SCALE GENOMIC DNA]</scope>
    <source>
        <strain evidence="2 3">JCM 13004</strain>
    </source>
</reference>
<feature type="region of interest" description="Disordered" evidence="1">
    <location>
        <begin position="1"/>
        <end position="67"/>
    </location>
</feature>